<dbReference type="PANTHER" id="PTHR30363:SF44">
    <property type="entry name" value="AGA OPERON TRANSCRIPTIONAL REPRESSOR-RELATED"/>
    <property type="match status" value="1"/>
</dbReference>
<dbReference type="GO" id="GO:0003700">
    <property type="term" value="F:DNA-binding transcription factor activity"/>
    <property type="evidence" value="ECO:0007669"/>
    <property type="project" value="InterPro"/>
</dbReference>
<protein>
    <recommendedName>
        <fullName evidence="3">HTH deoR-type domain-containing protein</fullName>
    </recommendedName>
</protein>
<dbReference type="KEGG" id="fro:AALO17_09620"/>
<dbReference type="PRINTS" id="PR00037">
    <property type="entry name" value="HTHLACR"/>
</dbReference>
<dbReference type="InterPro" id="IPR001034">
    <property type="entry name" value="DeoR_HTH"/>
</dbReference>
<dbReference type="Pfam" id="PF08220">
    <property type="entry name" value="HTH_DeoR"/>
    <property type="match status" value="1"/>
</dbReference>
<dbReference type="PANTHER" id="PTHR30363">
    <property type="entry name" value="HTH-TYPE TRANSCRIPTIONAL REGULATOR SRLR-RELATED"/>
    <property type="match status" value="1"/>
</dbReference>
<evidence type="ECO:0000256" key="1">
    <source>
        <dbReference type="ARBA" id="ARBA00023015"/>
    </source>
</evidence>
<dbReference type="AlphaFoldDB" id="A0A140DTW9"/>
<dbReference type="SUPFAM" id="SSF46785">
    <property type="entry name" value="Winged helix' DNA-binding domain"/>
    <property type="match status" value="1"/>
</dbReference>
<evidence type="ECO:0000259" key="3">
    <source>
        <dbReference type="PROSITE" id="PS51000"/>
    </source>
</evidence>
<dbReference type="GeneID" id="78477749"/>
<dbReference type="OrthoDB" id="9797223at2"/>
<organism evidence="4 5">
    <name type="scientific">Faecalibaculum rodentium</name>
    <dbReference type="NCBI Taxonomy" id="1702221"/>
    <lineage>
        <taxon>Bacteria</taxon>
        <taxon>Bacillati</taxon>
        <taxon>Bacillota</taxon>
        <taxon>Erysipelotrichia</taxon>
        <taxon>Erysipelotrichales</taxon>
        <taxon>Erysipelotrichaceae</taxon>
        <taxon>Faecalibaculum</taxon>
    </lineage>
</organism>
<proteinExistence type="predicted"/>
<evidence type="ECO:0000313" key="5">
    <source>
        <dbReference type="Proteomes" id="UP000069771"/>
    </source>
</evidence>
<feature type="domain" description="HTH deoR-type" evidence="3">
    <location>
        <begin position="5"/>
        <end position="60"/>
    </location>
</feature>
<dbReference type="InterPro" id="IPR036388">
    <property type="entry name" value="WH-like_DNA-bd_sf"/>
</dbReference>
<evidence type="ECO:0000256" key="2">
    <source>
        <dbReference type="ARBA" id="ARBA00023163"/>
    </source>
</evidence>
<keyword evidence="1" id="KW-0805">Transcription regulation</keyword>
<sequence length="251" mass="28756">MQKRKEQRLTDLRKILEEQGRVRTRDLAQMLDVTPETLRSDLDLLESQGLIEREHGAARLRVLDKETPLEWRQAENRQEKMQVTIRALQEVKDGDIVFIDAGSTILTALNHLSSRRDLTIVVNSLPAAQSCLDMGFHCLFIGGQMRRSGGHTYGYFAEQMVDNITIDIAILGTTGIEGVDGFSVYRAEEVGIRRHIIRQTRRLVIVMGRHKLNQPGYYRYASFREADLLVTNHLTPEQKKRFSGVRQIVEV</sequence>
<dbReference type="InterPro" id="IPR050313">
    <property type="entry name" value="Carb_Metab_HTH_regulators"/>
</dbReference>
<dbReference type="InterPro" id="IPR014036">
    <property type="entry name" value="DeoR-like_C"/>
</dbReference>
<reference evidence="4 5" key="1">
    <citation type="journal article" date="2016" name="Gut Pathog.">
        <title>Whole genome sequencing of "Faecalibaculum rodentium" ALO17, isolated from C57BL/6J laboratory mouse feces.</title>
        <authorList>
            <person name="Lim S."/>
            <person name="Chang D.H."/>
            <person name="Ahn S."/>
            <person name="Kim B.C."/>
        </authorList>
    </citation>
    <scope>NUCLEOTIDE SEQUENCE [LARGE SCALE GENOMIC DNA]</scope>
    <source>
        <strain evidence="4 5">Alo17</strain>
    </source>
</reference>
<keyword evidence="2" id="KW-0804">Transcription</keyword>
<dbReference type="SMART" id="SM00420">
    <property type="entry name" value="HTH_DEOR"/>
    <property type="match status" value="1"/>
</dbReference>
<dbReference type="SMART" id="SM01134">
    <property type="entry name" value="DeoRC"/>
    <property type="match status" value="1"/>
</dbReference>
<dbReference type="InterPro" id="IPR036390">
    <property type="entry name" value="WH_DNA-bd_sf"/>
</dbReference>
<name>A0A140DTW9_9FIRM</name>
<dbReference type="PROSITE" id="PS51000">
    <property type="entry name" value="HTH_DEOR_2"/>
    <property type="match status" value="1"/>
</dbReference>
<gene>
    <name evidence="4" type="ORF">AALO17_09620</name>
</gene>
<dbReference type="RefSeq" id="WP_067556020.1">
    <property type="nucleotide sequence ID" value="NZ_CAJTBG010000032.1"/>
</dbReference>
<dbReference type="EMBL" id="CP011391">
    <property type="protein sequence ID" value="AMK54096.1"/>
    <property type="molecule type" value="Genomic_DNA"/>
</dbReference>
<dbReference type="InterPro" id="IPR037171">
    <property type="entry name" value="NagB/RpiA_transferase-like"/>
</dbReference>
<dbReference type="Proteomes" id="UP000069771">
    <property type="component" value="Chromosome"/>
</dbReference>
<dbReference type="STRING" id="1702221.AALO17_09620"/>
<dbReference type="Gene3D" id="3.40.50.1360">
    <property type="match status" value="1"/>
</dbReference>
<dbReference type="Gene3D" id="1.10.10.10">
    <property type="entry name" value="Winged helix-like DNA-binding domain superfamily/Winged helix DNA-binding domain"/>
    <property type="match status" value="1"/>
</dbReference>
<accession>A0A140DTW9</accession>
<evidence type="ECO:0000313" key="4">
    <source>
        <dbReference type="EMBL" id="AMK54096.1"/>
    </source>
</evidence>
<dbReference type="Pfam" id="PF00455">
    <property type="entry name" value="DeoRC"/>
    <property type="match status" value="1"/>
</dbReference>
<keyword evidence="5" id="KW-1185">Reference proteome</keyword>
<dbReference type="SUPFAM" id="SSF100950">
    <property type="entry name" value="NagB/RpiA/CoA transferase-like"/>
    <property type="match status" value="1"/>
</dbReference>